<reference evidence="3" key="1">
    <citation type="journal article" date="2023" name="Commun. Biol.">
        <title>Genome analysis of Parmales, the sister group of diatoms, reveals the evolutionary specialization of diatoms from phago-mixotrophs to photoautotrophs.</title>
        <authorList>
            <person name="Ban H."/>
            <person name="Sato S."/>
            <person name="Yoshikawa S."/>
            <person name="Yamada K."/>
            <person name="Nakamura Y."/>
            <person name="Ichinomiya M."/>
            <person name="Sato N."/>
            <person name="Blanc-Mathieu R."/>
            <person name="Endo H."/>
            <person name="Kuwata A."/>
            <person name="Ogata H."/>
        </authorList>
    </citation>
    <scope>NUCLEOTIDE SEQUENCE [LARGE SCALE GENOMIC DNA]</scope>
    <source>
        <strain evidence="3">NIES 3701</strain>
    </source>
</reference>
<dbReference type="EMBL" id="BRXY01000149">
    <property type="protein sequence ID" value="GMH71520.1"/>
    <property type="molecule type" value="Genomic_DNA"/>
</dbReference>
<feature type="region of interest" description="Disordered" evidence="1">
    <location>
        <begin position="1"/>
        <end position="21"/>
    </location>
</feature>
<feature type="region of interest" description="Disordered" evidence="1">
    <location>
        <begin position="285"/>
        <end position="324"/>
    </location>
</feature>
<accession>A0A9W7AKE0</accession>
<dbReference type="OrthoDB" id="10532593at2759"/>
<feature type="compositionally biased region" description="Polar residues" evidence="1">
    <location>
        <begin position="1"/>
        <end position="13"/>
    </location>
</feature>
<comment type="caution">
    <text evidence="2">The sequence shown here is derived from an EMBL/GenBank/DDBJ whole genome shotgun (WGS) entry which is preliminary data.</text>
</comment>
<evidence type="ECO:0000313" key="3">
    <source>
        <dbReference type="Proteomes" id="UP001165085"/>
    </source>
</evidence>
<keyword evidence="3" id="KW-1185">Reference proteome</keyword>
<protein>
    <submittedName>
        <fullName evidence="2">Uncharacterized protein</fullName>
    </submittedName>
</protein>
<name>A0A9W7AKE0_9STRA</name>
<sequence length="324" mass="36714">MVSKMASTTQSTDMPHDENRPSIPHTWTVYVDLTLPPNRRETVAIMTRKYPTSLDVKVFKSATYLSPSSVVMAFKLFGIERVRVFGCVIDKKKSKKESRVRCLREDGVGFEACDVTTLSRVKETIQELGVEGGEYDEEYEDDVARTLAAWQHYQSDPGEQAIKLLEVAKGEVKDSILKAKVCTMIADSYCVEGREKSGELMEMAKGTVPEVRTYLTMAAYFPSLKLTESVREIAFVHGVYQHFCFKAVEASLDAMALHPGSSYPYELISEALELLEKPKEAEFFRRKAGGEKGEEEEEEKEGEGVWEAHEEDWRFDDKISDWLA</sequence>
<organism evidence="2 3">
    <name type="scientific">Triparma strigata</name>
    <dbReference type="NCBI Taxonomy" id="1606541"/>
    <lineage>
        <taxon>Eukaryota</taxon>
        <taxon>Sar</taxon>
        <taxon>Stramenopiles</taxon>
        <taxon>Ochrophyta</taxon>
        <taxon>Bolidophyceae</taxon>
        <taxon>Parmales</taxon>
        <taxon>Triparmaceae</taxon>
        <taxon>Triparma</taxon>
    </lineage>
</organism>
<feature type="compositionally biased region" description="Basic and acidic residues" evidence="1">
    <location>
        <begin position="302"/>
        <end position="324"/>
    </location>
</feature>
<dbReference type="AlphaFoldDB" id="A0A9W7AKE0"/>
<evidence type="ECO:0000313" key="2">
    <source>
        <dbReference type="EMBL" id="GMH71520.1"/>
    </source>
</evidence>
<proteinExistence type="predicted"/>
<gene>
    <name evidence="2" type="ORF">TrST_g6035</name>
</gene>
<evidence type="ECO:0000256" key="1">
    <source>
        <dbReference type="SAM" id="MobiDB-lite"/>
    </source>
</evidence>
<dbReference type="Proteomes" id="UP001165085">
    <property type="component" value="Unassembled WGS sequence"/>
</dbReference>